<organism evidence="12 13">
    <name type="scientific">Desulfuromonas acetoxidans (strain DSM 684 / 11070)</name>
    <dbReference type="NCBI Taxonomy" id="281689"/>
    <lineage>
        <taxon>Bacteria</taxon>
        <taxon>Pseudomonadati</taxon>
        <taxon>Thermodesulfobacteriota</taxon>
        <taxon>Desulfuromonadia</taxon>
        <taxon>Desulfuromonadales</taxon>
        <taxon>Desulfuromonadaceae</taxon>
        <taxon>Desulfuromonas</taxon>
    </lineage>
</organism>
<keyword evidence="6" id="KW-0143">Chaperone</keyword>
<name>Q1K0I5_DESA6</name>
<keyword evidence="5 9" id="KW-0697">Rotamase</keyword>
<proteinExistence type="inferred from homology"/>
<evidence type="ECO:0000313" key="13">
    <source>
        <dbReference type="Proteomes" id="UP000005695"/>
    </source>
</evidence>
<comment type="subcellular location">
    <subcellularLocation>
        <location evidence="2">Cytoplasm</location>
    </subcellularLocation>
</comment>
<reference evidence="12" key="2">
    <citation type="submission" date="2006-05" db="EMBL/GenBank/DDBJ databases">
        <title>Sequencing of the draft genome and assembly of Desulfuromonas acetoxidans DSM 684.</title>
        <authorList>
            <consortium name="US DOE Joint Genome Institute (JGI-PGF)"/>
            <person name="Copeland A."/>
            <person name="Lucas S."/>
            <person name="Lapidus A."/>
            <person name="Barry K."/>
            <person name="Detter J.C."/>
            <person name="Glavina del Rio T."/>
            <person name="Hammon N."/>
            <person name="Israni S."/>
            <person name="Dalin E."/>
            <person name="Tice H."/>
            <person name="Bruce D."/>
            <person name="Pitluck S."/>
            <person name="Richardson P."/>
        </authorList>
    </citation>
    <scope>NUCLEOTIDE SEQUENCE [LARGE SCALE GENOMIC DNA]</scope>
    <source>
        <strain evidence="12">DSM 684</strain>
    </source>
</reference>
<evidence type="ECO:0000256" key="10">
    <source>
        <dbReference type="RuleBase" id="RU003915"/>
    </source>
</evidence>
<dbReference type="EMBL" id="AAEW02000007">
    <property type="protein sequence ID" value="EAT15956.1"/>
    <property type="molecule type" value="Genomic_DNA"/>
</dbReference>
<comment type="catalytic activity">
    <reaction evidence="1 9 10">
        <text>[protein]-peptidylproline (omega=180) = [protein]-peptidylproline (omega=0)</text>
        <dbReference type="Rhea" id="RHEA:16237"/>
        <dbReference type="Rhea" id="RHEA-COMP:10747"/>
        <dbReference type="Rhea" id="RHEA-COMP:10748"/>
        <dbReference type="ChEBI" id="CHEBI:83833"/>
        <dbReference type="ChEBI" id="CHEBI:83834"/>
        <dbReference type="EC" id="5.2.1.8"/>
    </reaction>
</comment>
<evidence type="ECO:0000256" key="3">
    <source>
        <dbReference type="ARBA" id="ARBA00006577"/>
    </source>
</evidence>
<keyword evidence="4" id="KW-0963">Cytoplasm</keyword>
<dbReference type="Gene3D" id="3.10.50.40">
    <property type="match status" value="1"/>
</dbReference>
<sequence>MQTAQKGDKVSIHYIGTLDNGRIFDSTEGADPLVFTIGAHEVFPILEEAVIGMQVGRAKNVVIPSDQAYGPRRDENVVVFHRSKLPADMEPTVGQKMQIRLPNSNDEVIMLVTKVEGDEVTLDGNHFLAGLDLTFAIQLDNIEPA</sequence>
<evidence type="ECO:0000256" key="8">
    <source>
        <dbReference type="ARBA" id="ARBA00037071"/>
    </source>
</evidence>
<evidence type="ECO:0000256" key="4">
    <source>
        <dbReference type="ARBA" id="ARBA00022490"/>
    </source>
</evidence>
<dbReference type="InterPro" id="IPR046357">
    <property type="entry name" value="PPIase_dom_sf"/>
</dbReference>
<dbReference type="PANTHER" id="PTHR47861">
    <property type="entry name" value="FKBP-TYPE PEPTIDYL-PROLYL CIS-TRANS ISOMERASE SLYD"/>
    <property type="match status" value="1"/>
</dbReference>
<dbReference type="OrthoDB" id="9808891at2"/>
<dbReference type="RefSeq" id="WP_005999773.1">
    <property type="nucleotide sequence ID" value="NZ_AAEW02000007.1"/>
</dbReference>
<dbReference type="EC" id="5.2.1.8" evidence="10"/>
<dbReference type="PROSITE" id="PS50059">
    <property type="entry name" value="FKBP_PPIASE"/>
    <property type="match status" value="1"/>
</dbReference>
<dbReference type="Pfam" id="PF00254">
    <property type="entry name" value="FKBP_C"/>
    <property type="match status" value="1"/>
</dbReference>
<evidence type="ECO:0000256" key="1">
    <source>
        <dbReference type="ARBA" id="ARBA00000971"/>
    </source>
</evidence>
<evidence type="ECO:0000256" key="9">
    <source>
        <dbReference type="PROSITE-ProRule" id="PRU00277"/>
    </source>
</evidence>
<reference evidence="12" key="1">
    <citation type="submission" date="2006-05" db="EMBL/GenBank/DDBJ databases">
        <title>Annotation of the draft genome assembly of Desulfuromonas acetoxidans DSM 684.</title>
        <authorList>
            <consortium name="US DOE Joint Genome Institute (JGI-ORNL)"/>
            <person name="Larimer F."/>
            <person name="Land M."/>
            <person name="Hauser L."/>
        </authorList>
    </citation>
    <scope>NUCLEOTIDE SEQUENCE [LARGE SCALE GENOMIC DNA]</scope>
    <source>
        <strain evidence="12">DSM 684</strain>
    </source>
</reference>
<dbReference type="GO" id="GO:0003755">
    <property type="term" value="F:peptidyl-prolyl cis-trans isomerase activity"/>
    <property type="evidence" value="ECO:0007669"/>
    <property type="project" value="UniProtKB-UniRule"/>
</dbReference>
<comment type="function">
    <text evidence="8">Also involved in hydrogenase metallocenter assembly, probably by participating in the nickel insertion step. This function in hydrogenase biosynthesis requires chaperone activity and the presence of the metal-binding domain, but not PPIase activity.</text>
</comment>
<evidence type="ECO:0000313" key="12">
    <source>
        <dbReference type="EMBL" id="EAT15956.1"/>
    </source>
</evidence>
<dbReference type="GO" id="GO:0005737">
    <property type="term" value="C:cytoplasm"/>
    <property type="evidence" value="ECO:0007669"/>
    <property type="project" value="UniProtKB-SubCell"/>
</dbReference>
<dbReference type="GO" id="GO:0042026">
    <property type="term" value="P:protein refolding"/>
    <property type="evidence" value="ECO:0007669"/>
    <property type="project" value="UniProtKB-ARBA"/>
</dbReference>
<evidence type="ECO:0000256" key="6">
    <source>
        <dbReference type="ARBA" id="ARBA00023186"/>
    </source>
</evidence>
<keyword evidence="7 9" id="KW-0413">Isomerase</keyword>
<dbReference type="Proteomes" id="UP000005695">
    <property type="component" value="Unassembled WGS sequence"/>
</dbReference>
<protein>
    <recommendedName>
        <fullName evidence="10">Peptidyl-prolyl cis-trans isomerase</fullName>
        <ecNumber evidence="10">5.2.1.8</ecNumber>
    </recommendedName>
</protein>
<feature type="domain" description="PPIase FKBP-type" evidence="11">
    <location>
        <begin position="7"/>
        <end position="88"/>
    </location>
</feature>
<evidence type="ECO:0000259" key="11">
    <source>
        <dbReference type="PROSITE" id="PS50059"/>
    </source>
</evidence>
<comment type="similarity">
    <text evidence="3 10">Belongs to the FKBP-type PPIase family.</text>
</comment>
<dbReference type="SUPFAM" id="SSF54534">
    <property type="entry name" value="FKBP-like"/>
    <property type="match status" value="1"/>
</dbReference>
<dbReference type="AlphaFoldDB" id="Q1K0I5"/>
<evidence type="ECO:0000256" key="7">
    <source>
        <dbReference type="ARBA" id="ARBA00023235"/>
    </source>
</evidence>
<evidence type="ECO:0000256" key="5">
    <source>
        <dbReference type="ARBA" id="ARBA00023110"/>
    </source>
</evidence>
<evidence type="ECO:0000256" key="2">
    <source>
        <dbReference type="ARBA" id="ARBA00004496"/>
    </source>
</evidence>
<dbReference type="InterPro" id="IPR001179">
    <property type="entry name" value="PPIase_FKBP_dom"/>
</dbReference>
<comment type="caution">
    <text evidence="12">The sequence shown here is derived from an EMBL/GenBank/DDBJ whole genome shotgun (WGS) entry which is preliminary data.</text>
</comment>
<gene>
    <name evidence="12" type="ORF">Dace_2256</name>
</gene>
<accession>Q1K0I5</accession>
<dbReference type="PANTHER" id="PTHR47861:SF3">
    <property type="entry name" value="FKBP-TYPE PEPTIDYL-PROLYL CIS-TRANS ISOMERASE SLYD"/>
    <property type="match status" value="1"/>
</dbReference>
<keyword evidence="13" id="KW-1185">Reference proteome</keyword>